<sequence length="749" mass="85547">MFSLFKKFFGKYDFEPLIKSINFQEPELEKLTDEELKGKGLDLKKTVQNGKSLDDALVEAFALIREAAKRTLNQRHFDVQLIGGIILHQGKIAEMLTGEGKTLAATAPVYLNALSGRGVHVITVNDYLARRDAVWMGQIYYALGLSIGCLTHEGAYLYDPEFTTQQIANSKAQSVDDKDKKRDVLGAFKVFQEFLRPISRKEAYLADITYGTNHEFGFDYLRDNLSYDLTQQVQVTRLHYAIIDEVDSILIDEARTPLIIAVPDTESSDYYRIFTRVVSQLSENEDYLVDEKMKTVSITDEGIDKVEKILKLKDLYGPENLRLVHYLEECLKAKTLFHRDKQYLIKNGEIIIVDEFTGRLMYGRRYSGGLHQAIEAKENVQVQQESRTFAQITIQNYFRLYKKIAGMTGTAQTSAEEFHKVYNLEVVSVPPNKPMIRKDNSDMIYKTLEAKCRAVIKEVKERHLEGQPILLGTTSITNNEIISDLLKQAGIPHEVLNAKNHEREGLIISQAGKLGAVTVATNMAGRGVDIVLAGNPPVPEEAQKIKELGGLYVIGTERHEARRIDNQLRGRSGRQGDPGTSRFFLSLEDDLLRIFGGEKIKSLMESFNLPEDQPIESKLVSKVVNEAQKKVEGFNFDSRKHLLEYDDILNKQRTTIYRKRQELLEKKSLPQILGMLDILWMNHLENMEALRESVGMRAYGQHDPLVEYRRESHIMFKDMMNGFDKWLEENKEKIEEAQKNMAATQNNTQ</sequence>
<comment type="subcellular location">
    <subcellularLocation>
        <location evidence="1">Membrane</location>
        <topology evidence="1">Peripheral membrane protein</topology>
    </subcellularLocation>
</comment>
<name>A0A2M7Q7E5_9BACT</name>
<gene>
    <name evidence="15" type="ORF">COY97_00665</name>
</gene>
<keyword evidence="4" id="KW-1003">Cell membrane</keyword>
<dbReference type="InterPro" id="IPR036670">
    <property type="entry name" value="SecA_X-link_sf"/>
</dbReference>
<dbReference type="GO" id="GO:0005886">
    <property type="term" value="C:plasma membrane"/>
    <property type="evidence" value="ECO:0007669"/>
    <property type="project" value="TreeGrafter"/>
</dbReference>
<feature type="non-terminal residue" evidence="15">
    <location>
        <position position="749"/>
    </location>
</feature>
<dbReference type="InterPro" id="IPR036266">
    <property type="entry name" value="SecA_Wing/Scaffold_sf"/>
</dbReference>
<dbReference type="InterPro" id="IPR011116">
    <property type="entry name" value="SecA_Wing/Scaffold"/>
</dbReference>
<dbReference type="Pfam" id="PF07517">
    <property type="entry name" value="SecA_DEAD"/>
    <property type="match status" value="1"/>
</dbReference>
<evidence type="ECO:0000256" key="3">
    <source>
        <dbReference type="ARBA" id="ARBA00022448"/>
    </source>
</evidence>
<dbReference type="PROSITE" id="PS51192">
    <property type="entry name" value="HELICASE_ATP_BIND_1"/>
    <property type="match status" value="1"/>
</dbReference>
<dbReference type="HAMAP" id="MF_01382">
    <property type="entry name" value="SecA"/>
    <property type="match status" value="1"/>
</dbReference>
<keyword evidence="11" id="KW-0472">Membrane</keyword>
<comment type="caution">
    <text evidence="15">The sequence shown here is derived from an EMBL/GenBank/DDBJ whole genome shotgun (WGS) entry which is preliminary data.</text>
</comment>
<dbReference type="InterPro" id="IPR020937">
    <property type="entry name" value="SecA_CS"/>
</dbReference>
<dbReference type="InterPro" id="IPR011115">
    <property type="entry name" value="SecA_DEAD"/>
</dbReference>
<dbReference type="GO" id="GO:0006605">
    <property type="term" value="P:protein targeting"/>
    <property type="evidence" value="ECO:0007669"/>
    <property type="project" value="InterPro"/>
</dbReference>
<comment type="similarity">
    <text evidence="2">Belongs to the SecA family.</text>
</comment>
<protein>
    <submittedName>
        <fullName evidence="15">Preprotein translocase subunit SecA</fullName>
    </submittedName>
</protein>
<evidence type="ECO:0000256" key="2">
    <source>
        <dbReference type="ARBA" id="ARBA00007650"/>
    </source>
</evidence>
<keyword evidence="9" id="KW-1278">Translocase</keyword>
<evidence type="ECO:0000256" key="9">
    <source>
        <dbReference type="ARBA" id="ARBA00022967"/>
    </source>
</evidence>
<dbReference type="InterPro" id="IPR011130">
    <property type="entry name" value="SecA_preprotein_X-link_dom"/>
</dbReference>
<keyword evidence="3" id="KW-0813">Transport</keyword>
<dbReference type="Pfam" id="PF21090">
    <property type="entry name" value="P-loop_SecA"/>
    <property type="match status" value="2"/>
</dbReference>
<evidence type="ECO:0000256" key="6">
    <source>
        <dbReference type="ARBA" id="ARBA00022741"/>
    </source>
</evidence>
<dbReference type="Gene3D" id="3.90.1440.10">
    <property type="entry name" value="SecA, preprotein cross-linking domain"/>
    <property type="match status" value="1"/>
</dbReference>
<dbReference type="InterPro" id="IPR000185">
    <property type="entry name" value="SecA"/>
</dbReference>
<dbReference type="Gene3D" id="3.40.50.300">
    <property type="entry name" value="P-loop containing nucleotide triphosphate hydrolases"/>
    <property type="match status" value="3"/>
</dbReference>
<dbReference type="InterPro" id="IPR001650">
    <property type="entry name" value="Helicase_C-like"/>
</dbReference>
<dbReference type="GO" id="GO:0005829">
    <property type="term" value="C:cytosol"/>
    <property type="evidence" value="ECO:0007669"/>
    <property type="project" value="TreeGrafter"/>
</dbReference>
<dbReference type="InterPro" id="IPR014001">
    <property type="entry name" value="Helicase_ATP-bd"/>
</dbReference>
<evidence type="ECO:0000313" key="16">
    <source>
        <dbReference type="Proteomes" id="UP000228730"/>
    </source>
</evidence>
<dbReference type="Gene3D" id="1.10.3060.10">
    <property type="entry name" value="Helical scaffold and wing domains of SecA"/>
    <property type="match status" value="2"/>
</dbReference>
<keyword evidence="8" id="KW-0653">Protein transport</keyword>
<keyword evidence="10" id="KW-0811">Translocation</keyword>
<evidence type="ECO:0000256" key="7">
    <source>
        <dbReference type="ARBA" id="ARBA00022840"/>
    </source>
</evidence>
<dbReference type="PANTHER" id="PTHR30612:SF0">
    <property type="entry name" value="CHLOROPLAST PROTEIN-TRANSPORTING ATPASE"/>
    <property type="match status" value="1"/>
</dbReference>
<evidence type="ECO:0000256" key="1">
    <source>
        <dbReference type="ARBA" id="ARBA00004170"/>
    </source>
</evidence>
<feature type="domain" description="Helicase C-terminal" evidence="13">
    <location>
        <begin position="451"/>
        <end position="615"/>
    </location>
</feature>
<dbReference type="GO" id="GO:0005524">
    <property type="term" value="F:ATP binding"/>
    <property type="evidence" value="ECO:0007669"/>
    <property type="project" value="UniProtKB-KW"/>
</dbReference>
<evidence type="ECO:0000259" key="14">
    <source>
        <dbReference type="PROSITE" id="PS51196"/>
    </source>
</evidence>
<evidence type="ECO:0000259" key="13">
    <source>
        <dbReference type="PROSITE" id="PS51194"/>
    </source>
</evidence>
<dbReference type="PROSITE" id="PS51196">
    <property type="entry name" value="SECA_MOTOR_DEAD"/>
    <property type="match status" value="1"/>
</dbReference>
<keyword evidence="7" id="KW-0067">ATP-binding</keyword>
<dbReference type="Pfam" id="PF07516">
    <property type="entry name" value="SecA_SW"/>
    <property type="match status" value="2"/>
</dbReference>
<dbReference type="SMART" id="SM00957">
    <property type="entry name" value="SecA_DEAD"/>
    <property type="match status" value="1"/>
</dbReference>
<dbReference type="InterPro" id="IPR027417">
    <property type="entry name" value="P-loop_NTPase"/>
</dbReference>
<dbReference type="PRINTS" id="PR00906">
    <property type="entry name" value="SECA"/>
</dbReference>
<evidence type="ECO:0000259" key="12">
    <source>
        <dbReference type="PROSITE" id="PS51192"/>
    </source>
</evidence>
<dbReference type="GO" id="GO:0043952">
    <property type="term" value="P:protein transport by the Sec complex"/>
    <property type="evidence" value="ECO:0007669"/>
    <property type="project" value="TreeGrafter"/>
</dbReference>
<dbReference type="PROSITE" id="PS51194">
    <property type="entry name" value="HELICASE_CTER"/>
    <property type="match status" value="1"/>
</dbReference>
<evidence type="ECO:0000256" key="10">
    <source>
        <dbReference type="ARBA" id="ARBA00023010"/>
    </source>
</evidence>
<dbReference type="SUPFAM" id="SSF52540">
    <property type="entry name" value="P-loop containing nucleoside triphosphate hydrolases"/>
    <property type="match status" value="2"/>
</dbReference>
<dbReference type="SMART" id="SM00958">
    <property type="entry name" value="SecA_PP_bind"/>
    <property type="match status" value="1"/>
</dbReference>
<dbReference type="GO" id="GO:0031522">
    <property type="term" value="C:cell envelope Sec protein transport complex"/>
    <property type="evidence" value="ECO:0007669"/>
    <property type="project" value="TreeGrafter"/>
</dbReference>
<evidence type="ECO:0000256" key="11">
    <source>
        <dbReference type="ARBA" id="ARBA00023136"/>
    </source>
</evidence>
<dbReference type="NCBIfam" id="NF009538">
    <property type="entry name" value="PRK12904.1"/>
    <property type="match status" value="1"/>
</dbReference>
<reference evidence="16" key="1">
    <citation type="submission" date="2017-09" db="EMBL/GenBank/DDBJ databases">
        <title>Depth-based differentiation of microbial function through sediment-hosted aquifers and enrichment of novel symbionts in the deep terrestrial subsurface.</title>
        <authorList>
            <person name="Probst A.J."/>
            <person name="Ladd B."/>
            <person name="Jarett J.K."/>
            <person name="Geller-Mcgrath D.E."/>
            <person name="Sieber C.M.K."/>
            <person name="Emerson J.B."/>
            <person name="Anantharaman K."/>
            <person name="Thomas B.C."/>
            <person name="Malmstrom R."/>
            <person name="Stieglmeier M."/>
            <person name="Klingl A."/>
            <person name="Woyke T."/>
            <person name="Ryan C.M."/>
            <person name="Banfield J.F."/>
        </authorList>
    </citation>
    <scope>NUCLEOTIDE SEQUENCE [LARGE SCALE GENOMIC DNA]</scope>
</reference>
<dbReference type="AlphaFoldDB" id="A0A2M7Q7E5"/>
<dbReference type="SUPFAM" id="SSF81886">
    <property type="entry name" value="Helical scaffold and wing domains of SecA"/>
    <property type="match status" value="1"/>
</dbReference>
<dbReference type="Pfam" id="PF01043">
    <property type="entry name" value="SecA_PP_bind"/>
    <property type="match status" value="1"/>
</dbReference>
<dbReference type="FunFam" id="3.90.1440.10:FF:000002">
    <property type="entry name" value="Protein translocase subunit SecA"/>
    <property type="match status" value="1"/>
</dbReference>
<dbReference type="InterPro" id="IPR014018">
    <property type="entry name" value="SecA_motor_DEAD"/>
</dbReference>
<keyword evidence="6" id="KW-0547">Nucleotide-binding</keyword>
<dbReference type="CDD" id="cd18803">
    <property type="entry name" value="SF2_C_secA"/>
    <property type="match status" value="1"/>
</dbReference>
<feature type="domain" description="SecA family profile" evidence="14">
    <location>
        <begin position="1"/>
        <end position="616"/>
    </location>
</feature>
<accession>A0A2M7Q7E5</accession>
<evidence type="ECO:0000256" key="4">
    <source>
        <dbReference type="ARBA" id="ARBA00022475"/>
    </source>
</evidence>
<dbReference type="EMBL" id="PFKY01000026">
    <property type="protein sequence ID" value="PIY59109.1"/>
    <property type="molecule type" value="Genomic_DNA"/>
</dbReference>
<organism evidence="15 16">
    <name type="scientific">Candidatus Wolfebacteria bacterium CG_4_10_14_0_8_um_filter_39_64</name>
    <dbReference type="NCBI Taxonomy" id="1975063"/>
    <lineage>
        <taxon>Bacteria</taxon>
        <taxon>Candidatus Wolfeibacteriota</taxon>
    </lineage>
</organism>
<evidence type="ECO:0000256" key="5">
    <source>
        <dbReference type="ARBA" id="ARBA00022490"/>
    </source>
</evidence>
<dbReference type="SUPFAM" id="SSF81767">
    <property type="entry name" value="Pre-protein crosslinking domain of SecA"/>
    <property type="match status" value="1"/>
</dbReference>
<dbReference type="PROSITE" id="PS01312">
    <property type="entry name" value="SECA"/>
    <property type="match status" value="1"/>
</dbReference>
<dbReference type="GO" id="GO:0006886">
    <property type="term" value="P:intracellular protein transport"/>
    <property type="evidence" value="ECO:0007669"/>
    <property type="project" value="InterPro"/>
</dbReference>
<keyword evidence="5" id="KW-0963">Cytoplasm</keyword>
<dbReference type="CDD" id="cd17928">
    <property type="entry name" value="DEXDc_SecA"/>
    <property type="match status" value="1"/>
</dbReference>
<dbReference type="PANTHER" id="PTHR30612">
    <property type="entry name" value="SECA INNER MEMBRANE COMPONENT OF SEC PROTEIN SECRETION SYSTEM"/>
    <property type="match status" value="1"/>
</dbReference>
<dbReference type="Proteomes" id="UP000228730">
    <property type="component" value="Unassembled WGS sequence"/>
</dbReference>
<dbReference type="GO" id="GO:0017038">
    <property type="term" value="P:protein import"/>
    <property type="evidence" value="ECO:0007669"/>
    <property type="project" value="InterPro"/>
</dbReference>
<proteinExistence type="inferred from homology"/>
<dbReference type="InterPro" id="IPR044722">
    <property type="entry name" value="SecA_SF2_C"/>
</dbReference>
<evidence type="ECO:0000256" key="8">
    <source>
        <dbReference type="ARBA" id="ARBA00022927"/>
    </source>
</evidence>
<dbReference type="FunFam" id="3.40.50.300:FF:000429">
    <property type="entry name" value="Preprotein translocase subunit SecA"/>
    <property type="match status" value="1"/>
</dbReference>
<feature type="domain" description="Helicase ATP-binding" evidence="12">
    <location>
        <begin position="82"/>
        <end position="281"/>
    </location>
</feature>
<evidence type="ECO:0000313" key="15">
    <source>
        <dbReference type="EMBL" id="PIY59109.1"/>
    </source>
</evidence>